<evidence type="ECO:0000256" key="7">
    <source>
        <dbReference type="ARBA" id="ARBA00022949"/>
    </source>
</evidence>
<evidence type="ECO:0000256" key="6">
    <source>
        <dbReference type="ARBA" id="ARBA00022868"/>
    </source>
</evidence>
<evidence type="ECO:0000256" key="9">
    <source>
        <dbReference type="ARBA" id="ARBA00023065"/>
    </source>
</evidence>
<reference evidence="13" key="1">
    <citation type="submission" date="2022-12" db="EMBL/GenBank/DDBJ databases">
        <title>Genome assemblies of Blomia tropicalis.</title>
        <authorList>
            <person name="Cui Y."/>
        </authorList>
    </citation>
    <scope>NUCLEOTIDE SEQUENCE</scope>
    <source>
        <tissue evidence="13">Adult mites</tissue>
    </source>
</reference>
<keyword evidence="14" id="KW-1185">Reference proteome</keyword>
<evidence type="ECO:0000256" key="8">
    <source>
        <dbReference type="ARBA" id="ARBA00022989"/>
    </source>
</evidence>
<keyword evidence="8 12" id="KW-1133">Transmembrane helix</keyword>
<keyword evidence="6" id="KW-0303">Gap junction</keyword>
<keyword evidence="3 12" id="KW-0813">Transport</keyword>
<dbReference type="EMBL" id="JAPWDV010000002">
    <property type="protein sequence ID" value="KAJ6218770.1"/>
    <property type="molecule type" value="Genomic_DNA"/>
</dbReference>
<evidence type="ECO:0000313" key="14">
    <source>
        <dbReference type="Proteomes" id="UP001142055"/>
    </source>
</evidence>
<evidence type="ECO:0000256" key="11">
    <source>
        <dbReference type="ARBA" id="ARBA00023303"/>
    </source>
</evidence>
<keyword evidence="10 12" id="KW-0472">Membrane</keyword>
<comment type="subcellular location">
    <subcellularLocation>
        <location evidence="1">Cell junction</location>
        <location evidence="1">Gap junction</location>
    </subcellularLocation>
    <subcellularLocation>
        <location evidence="2 12">Cell membrane</location>
        <topology evidence="2 12">Multi-pass membrane protein</topology>
    </subcellularLocation>
</comment>
<dbReference type="Pfam" id="PF00876">
    <property type="entry name" value="Innexin"/>
    <property type="match status" value="1"/>
</dbReference>
<dbReference type="AlphaFoldDB" id="A0A9Q0RLS3"/>
<sequence>MFHTCNRIFSAKSTSRRHSSSSWNHIVYDDIFFRFYYRFTCIILLILSIIIIIREWSVDSIDCNVPASVIIDLTGSGGELSYYRLNAYCRMHNRFIRYTEQNSWCTNTTFMANQEAIIPKYQWFALILFCSCILLYVPHLLWKCTNRSMIKSVIFNRFQRLRLSYLFRLDQLIKICLQSPTFNETNRLLFAITYLLSKLLNLLVIIGVITILNEMLNKQFINYPQYFLVKLKQMKQSNETTLIDQLLTNRNNQNDATLNCSIPYEDIFPKASICPYTYHDTKNSITRTVLVNCLMPINSLLEQLFLFLWLWFALVITFTLIDFSRYFLIAMIKSVRILLLRYNTNGILTAETYRLCSQSFSTWLFTSIVLINNQTFFDDRSHLHHSPKQHGTNSVGWNLEVIDEEVDDSNEYECIEMNSRRIT</sequence>
<protein>
    <recommendedName>
        <fullName evidence="12">Innexin</fullName>
    </recommendedName>
</protein>
<dbReference type="GO" id="GO:0034220">
    <property type="term" value="P:monoatomic ion transmembrane transport"/>
    <property type="evidence" value="ECO:0007669"/>
    <property type="project" value="UniProtKB-KW"/>
</dbReference>
<name>A0A9Q0RLS3_BLOTA</name>
<dbReference type="PANTHER" id="PTHR11893">
    <property type="entry name" value="INNEXIN"/>
    <property type="match status" value="1"/>
</dbReference>
<evidence type="ECO:0000313" key="13">
    <source>
        <dbReference type="EMBL" id="KAJ6218770.1"/>
    </source>
</evidence>
<keyword evidence="11 12" id="KW-0407">Ion channel</keyword>
<dbReference type="GO" id="GO:0005886">
    <property type="term" value="C:plasma membrane"/>
    <property type="evidence" value="ECO:0007669"/>
    <property type="project" value="UniProtKB-SubCell"/>
</dbReference>
<feature type="transmembrane region" description="Helical" evidence="12">
    <location>
        <begin position="121"/>
        <end position="142"/>
    </location>
</feature>
<feature type="transmembrane region" description="Helical" evidence="12">
    <location>
        <begin position="304"/>
        <end position="328"/>
    </location>
</feature>
<dbReference type="PANTHER" id="PTHR11893:SF36">
    <property type="entry name" value="INNEXIN-5"/>
    <property type="match status" value="1"/>
</dbReference>
<feature type="transmembrane region" description="Helical" evidence="12">
    <location>
        <begin position="188"/>
        <end position="212"/>
    </location>
</feature>
<keyword evidence="7" id="KW-0965">Cell junction</keyword>
<evidence type="ECO:0000256" key="4">
    <source>
        <dbReference type="ARBA" id="ARBA00022475"/>
    </source>
</evidence>
<gene>
    <name evidence="12" type="primary">inx</name>
    <name evidence="13" type="ORF">RDWZM_004582</name>
</gene>
<dbReference type="GO" id="GO:0005243">
    <property type="term" value="F:gap junction channel activity"/>
    <property type="evidence" value="ECO:0007669"/>
    <property type="project" value="TreeGrafter"/>
</dbReference>
<dbReference type="GO" id="GO:0005921">
    <property type="term" value="C:gap junction"/>
    <property type="evidence" value="ECO:0007669"/>
    <property type="project" value="UniProtKB-SubCell"/>
</dbReference>
<dbReference type="InterPro" id="IPR000990">
    <property type="entry name" value="Innexin"/>
</dbReference>
<comment type="caution">
    <text evidence="13">The sequence shown here is derived from an EMBL/GenBank/DDBJ whole genome shotgun (WGS) entry which is preliminary data.</text>
</comment>
<dbReference type="PRINTS" id="PR01262">
    <property type="entry name" value="INNEXIN"/>
</dbReference>
<evidence type="ECO:0000256" key="1">
    <source>
        <dbReference type="ARBA" id="ARBA00004610"/>
    </source>
</evidence>
<keyword evidence="5 12" id="KW-0812">Transmembrane</keyword>
<comment type="function">
    <text evidence="12">Structural component of the gap junctions.</text>
</comment>
<comment type="similarity">
    <text evidence="12">Belongs to the pannexin family.</text>
</comment>
<keyword evidence="4" id="KW-1003">Cell membrane</keyword>
<accession>A0A9Q0RLS3</accession>
<dbReference type="Proteomes" id="UP001142055">
    <property type="component" value="Chromosome 2"/>
</dbReference>
<keyword evidence="9 12" id="KW-0406">Ion transport</keyword>
<evidence type="ECO:0000256" key="12">
    <source>
        <dbReference type="RuleBase" id="RU010713"/>
    </source>
</evidence>
<evidence type="ECO:0000256" key="5">
    <source>
        <dbReference type="ARBA" id="ARBA00022692"/>
    </source>
</evidence>
<feature type="transmembrane region" description="Helical" evidence="12">
    <location>
        <begin position="35"/>
        <end position="53"/>
    </location>
</feature>
<evidence type="ECO:0000256" key="10">
    <source>
        <dbReference type="ARBA" id="ARBA00023136"/>
    </source>
</evidence>
<evidence type="ECO:0000256" key="2">
    <source>
        <dbReference type="ARBA" id="ARBA00004651"/>
    </source>
</evidence>
<dbReference type="PROSITE" id="PS51013">
    <property type="entry name" value="PANNEXIN"/>
    <property type="match status" value="1"/>
</dbReference>
<evidence type="ECO:0000256" key="3">
    <source>
        <dbReference type="ARBA" id="ARBA00022448"/>
    </source>
</evidence>
<proteinExistence type="inferred from homology"/>
<organism evidence="13 14">
    <name type="scientific">Blomia tropicalis</name>
    <name type="common">Mite</name>
    <dbReference type="NCBI Taxonomy" id="40697"/>
    <lineage>
        <taxon>Eukaryota</taxon>
        <taxon>Metazoa</taxon>
        <taxon>Ecdysozoa</taxon>
        <taxon>Arthropoda</taxon>
        <taxon>Chelicerata</taxon>
        <taxon>Arachnida</taxon>
        <taxon>Acari</taxon>
        <taxon>Acariformes</taxon>
        <taxon>Sarcoptiformes</taxon>
        <taxon>Astigmata</taxon>
        <taxon>Glycyphagoidea</taxon>
        <taxon>Echimyopodidae</taxon>
        <taxon>Blomia</taxon>
    </lineage>
</organism>